<keyword evidence="10 13" id="KW-0648">Protein biosynthesis</keyword>
<reference evidence="16 17" key="1">
    <citation type="submission" date="2017-11" db="EMBL/GenBank/DDBJ databases">
        <title>Genomic Encyclopedia of Archaeal and Bacterial Type Strains, Phase II (KMG-II): From Individual Species to Whole Genera.</title>
        <authorList>
            <person name="Goeker M."/>
        </authorList>
    </citation>
    <scope>NUCLEOTIDE SEQUENCE [LARGE SCALE GENOMIC DNA]</scope>
    <source>
        <strain evidence="16 17">DSM 27763</strain>
    </source>
</reference>
<feature type="region of interest" description="Disordered" evidence="14">
    <location>
        <begin position="467"/>
        <end position="491"/>
    </location>
</feature>
<evidence type="ECO:0000256" key="7">
    <source>
        <dbReference type="ARBA" id="ARBA00022741"/>
    </source>
</evidence>
<dbReference type="Pfam" id="PF01406">
    <property type="entry name" value="tRNA-synt_1e"/>
    <property type="match status" value="1"/>
</dbReference>
<dbReference type="GO" id="GO:0008270">
    <property type="term" value="F:zinc ion binding"/>
    <property type="evidence" value="ECO:0007669"/>
    <property type="project" value="UniProtKB-UniRule"/>
</dbReference>
<evidence type="ECO:0000256" key="9">
    <source>
        <dbReference type="ARBA" id="ARBA00022840"/>
    </source>
</evidence>
<keyword evidence="9 13" id="KW-0067">ATP-binding</keyword>
<dbReference type="InterPro" id="IPR032678">
    <property type="entry name" value="tRNA-synt_1_cat_dom"/>
</dbReference>
<keyword evidence="7 13" id="KW-0547">Nucleotide-binding</keyword>
<dbReference type="PRINTS" id="PR00983">
    <property type="entry name" value="TRNASYNTHCYS"/>
</dbReference>
<evidence type="ECO:0000256" key="1">
    <source>
        <dbReference type="ARBA" id="ARBA00004496"/>
    </source>
</evidence>
<keyword evidence="6 13" id="KW-0479">Metal-binding</keyword>
<dbReference type="Pfam" id="PF09190">
    <property type="entry name" value="DALR_2"/>
    <property type="match status" value="1"/>
</dbReference>
<evidence type="ECO:0000256" key="2">
    <source>
        <dbReference type="ARBA" id="ARBA00005594"/>
    </source>
</evidence>
<organism evidence="16 17">
    <name type="scientific">Mumia flava</name>
    <dbReference type="NCBI Taxonomy" id="1348852"/>
    <lineage>
        <taxon>Bacteria</taxon>
        <taxon>Bacillati</taxon>
        <taxon>Actinomycetota</taxon>
        <taxon>Actinomycetes</taxon>
        <taxon>Propionibacteriales</taxon>
        <taxon>Nocardioidaceae</taxon>
        <taxon>Mumia</taxon>
    </lineage>
</organism>
<evidence type="ECO:0000256" key="14">
    <source>
        <dbReference type="SAM" id="MobiDB-lite"/>
    </source>
</evidence>
<comment type="subunit">
    <text evidence="3 13">Monomer.</text>
</comment>
<comment type="similarity">
    <text evidence="2 13">Belongs to the class-I aminoacyl-tRNA synthetase family.</text>
</comment>
<dbReference type="GO" id="GO:0005524">
    <property type="term" value="F:ATP binding"/>
    <property type="evidence" value="ECO:0007669"/>
    <property type="project" value="UniProtKB-UniRule"/>
</dbReference>
<dbReference type="Gene3D" id="1.20.120.1910">
    <property type="entry name" value="Cysteine-tRNA ligase, C-terminal anti-codon recognition domain"/>
    <property type="match status" value="1"/>
</dbReference>
<feature type="short sequence motif" description="'KMSKS' region" evidence="13">
    <location>
        <begin position="279"/>
        <end position="283"/>
    </location>
</feature>
<dbReference type="CDD" id="cd00672">
    <property type="entry name" value="CysRS_core"/>
    <property type="match status" value="1"/>
</dbReference>
<name>A0A2M9BGN4_9ACTN</name>
<dbReference type="InterPro" id="IPR056411">
    <property type="entry name" value="CysS_C"/>
</dbReference>
<evidence type="ECO:0000256" key="5">
    <source>
        <dbReference type="ARBA" id="ARBA00022598"/>
    </source>
</evidence>
<feature type="binding site" evidence="13">
    <location>
        <position position="223"/>
    </location>
    <ligand>
        <name>Zn(2+)</name>
        <dbReference type="ChEBI" id="CHEBI:29105"/>
    </ligand>
</feature>
<evidence type="ECO:0000256" key="11">
    <source>
        <dbReference type="ARBA" id="ARBA00023146"/>
    </source>
</evidence>
<evidence type="ECO:0000256" key="13">
    <source>
        <dbReference type="HAMAP-Rule" id="MF_00041"/>
    </source>
</evidence>
<evidence type="ECO:0000256" key="8">
    <source>
        <dbReference type="ARBA" id="ARBA00022833"/>
    </source>
</evidence>
<keyword evidence="17" id="KW-1185">Reference proteome</keyword>
<evidence type="ECO:0000256" key="10">
    <source>
        <dbReference type="ARBA" id="ARBA00022917"/>
    </source>
</evidence>
<comment type="catalytic activity">
    <reaction evidence="12 13">
        <text>tRNA(Cys) + L-cysteine + ATP = L-cysteinyl-tRNA(Cys) + AMP + diphosphate</text>
        <dbReference type="Rhea" id="RHEA:17773"/>
        <dbReference type="Rhea" id="RHEA-COMP:9661"/>
        <dbReference type="Rhea" id="RHEA-COMP:9679"/>
        <dbReference type="ChEBI" id="CHEBI:30616"/>
        <dbReference type="ChEBI" id="CHEBI:33019"/>
        <dbReference type="ChEBI" id="CHEBI:35235"/>
        <dbReference type="ChEBI" id="CHEBI:78442"/>
        <dbReference type="ChEBI" id="CHEBI:78517"/>
        <dbReference type="ChEBI" id="CHEBI:456215"/>
        <dbReference type="EC" id="6.1.1.16"/>
    </reaction>
</comment>
<evidence type="ECO:0000313" key="17">
    <source>
        <dbReference type="Proteomes" id="UP000230842"/>
    </source>
</evidence>
<dbReference type="SUPFAM" id="SSF52374">
    <property type="entry name" value="Nucleotidylyl transferase"/>
    <property type="match status" value="1"/>
</dbReference>
<dbReference type="InterPro" id="IPR015273">
    <property type="entry name" value="Cys-tRNA-synt_Ia_DALR"/>
</dbReference>
<dbReference type="NCBIfam" id="TIGR00435">
    <property type="entry name" value="cysS"/>
    <property type="match status" value="1"/>
</dbReference>
<dbReference type="GO" id="GO:0005829">
    <property type="term" value="C:cytosol"/>
    <property type="evidence" value="ECO:0007669"/>
    <property type="project" value="TreeGrafter"/>
</dbReference>
<dbReference type="SUPFAM" id="SSF47323">
    <property type="entry name" value="Anticodon-binding domain of a subclass of class I aminoacyl-tRNA synthetases"/>
    <property type="match status" value="1"/>
</dbReference>
<dbReference type="PANTHER" id="PTHR10890">
    <property type="entry name" value="CYSTEINYL-TRNA SYNTHETASE"/>
    <property type="match status" value="1"/>
</dbReference>
<feature type="short sequence motif" description="'HIGH' region" evidence="13">
    <location>
        <begin position="40"/>
        <end position="50"/>
    </location>
</feature>
<accession>A0A2M9BGN4</accession>
<comment type="cofactor">
    <cofactor evidence="13">
        <name>Zn(2+)</name>
        <dbReference type="ChEBI" id="CHEBI:29105"/>
    </cofactor>
    <text evidence="13">Binds 1 zinc ion per subunit.</text>
</comment>
<dbReference type="Gene3D" id="3.40.50.620">
    <property type="entry name" value="HUPs"/>
    <property type="match status" value="1"/>
</dbReference>
<dbReference type="InterPro" id="IPR015803">
    <property type="entry name" value="Cys-tRNA-ligase"/>
</dbReference>
<protein>
    <recommendedName>
        <fullName evidence="13">Cysteine--tRNA ligase</fullName>
        <ecNumber evidence="13">6.1.1.16</ecNumber>
    </recommendedName>
    <alternativeName>
        <fullName evidence="13">Cysteinyl-tRNA synthetase</fullName>
        <shortName evidence="13">CysRS</shortName>
    </alternativeName>
</protein>
<dbReference type="InterPro" id="IPR009080">
    <property type="entry name" value="tRNAsynth_Ia_anticodon-bd"/>
</dbReference>
<feature type="binding site" evidence="13">
    <location>
        <position position="282"/>
    </location>
    <ligand>
        <name>ATP</name>
        <dbReference type="ChEBI" id="CHEBI:30616"/>
    </ligand>
</feature>
<feature type="binding site" evidence="13">
    <location>
        <position position="248"/>
    </location>
    <ligand>
        <name>Zn(2+)</name>
        <dbReference type="ChEBI" id="CHEBI:29105"/>
    </ligand>
</feature>
<evidence type="ECO:0000259" key="15">
    <source>
        <dbReference type="SMART" id="SM00840"/>
    </source>
</evidence>
<dbReference type="HAMAP" id="MF_00041">
    <property type="entry name" value="Cys_tRNA_synth"/>
    <property type="match status" value="1"/>
</dbReference>
<keyword evidence="8 13" id="KW-0862">Zinc</keyword>
<dbReference type="FunFam" id="3.40.50.620:FF:000068">
    <property type="entry name" value="Cysteine--tRNA ligase"/>
    <property type="match status" value="1"/>
</dbReference>
<feature type="binding site" evidence="13">
    <location>
        <position position="38"/>
    </location>
    <ligand>
        <name>Zn(2+)</name>
        <dbReference type="ChEBI" id="CHEBI:29105"/>
    </ligand>
</feature>
<dbReference type="GO" id="GO:0006423">
    <property type="term" value="P:cysteinyl-tRNA aminoacylation"/>
    <property type="evidence" value="ECO:0007669"/>
    <property type="project" value="UniProtKB-UniRule"/>
</dbReference>
<dbReference type="PANTHER" id="PTHR10890:SF30">
    <property type="entry name" value="CYSTEINE--TRNA LIGASE"/>
    <property type="match status" value="1"/>
</dbReference>
<evidence type="ECO:0000256" key="4">
    <source>
        <dbReference type="ARBA" id="ARBA00022490"/>
    </source>
</evidence>
<dbReference type="GO" id="GO:0004817">
    <property type="term" value="F:cysteine-tRNA ligase activity"/>
    <property type="evidence" value="ECO:0007669"/>
    <property type="project" value="UniProtKB-UniRule"/>
</dbReference>
<keyword evidence="11 13" id="KW-0030">Aminoacyl-tRNA synthetase</keyword>
<evidence type="ECO:0000256" key="12">
    <source>
        <dbReference type="ARBA" id="ARBA00047398"/>
    </source>
</evidence>
<comment type="subcellular location">
    <subcellularLocation>
        <location evidence="1 13">Cytoplasm</location>
    </subcellularLocation>
</comment>
<dbReference type="SMART" id="SM00840">
    <property type="entry name" value="DALR_2"/>
    <property type="match status" value="1"/>
</dbReference>
<dbReference type="Proteomes" id="UP000230842">
    <property type="component" value="Unassembled WGS sequence"/>
</dbReference>
<dbReference type="InterPro" id="IPR024909">
    <property type="entry name" value="Cys-tRNA/MSH_ligase"/>
</dbReference>
<dbReference type="EMBL" id="PGEZ01000001">
    <property type="protein sequence ID" value="PJJ57103.1"/>
    <property type="molecule type" value="Genomic_DNA"/>
</dbReference>
<keyword evidence="5 13" id="KW-0436">Ligase</keyword>
<evidence type="ECO:0000256" key="6">
    <source>
        <dbReference type="ARBA" id="ARBA00022723"/>
    </source>
</evidence>
<feature type="binding site" evidence="13">
    <location>
        <position position="252"/>
    </location>
    <ligand>
        <name>Zn(2+)</name>
        <dbReference type="ChEBI" id="CHEBI:29105"/>
    </ligand>
</feature>
<feature type="domain" description="Cysteinyl-tRNA synthetase class Ia DALR" evidence="15">
    <location>
        <begin position="359"/>
        <end position="423"/>
    </location>
</feature>
<comment type="caution">
    <text evidence="16">The sequence shown here is derived from an EMBL/GenBank/DDBJ whole genome shotgun (WGS) entry which is preliminary data.</text>
</comment>
<dbReference type="Pfam" id="PF23493">
    <property type="entry name" value="CysS_C"/>
    <property type="match status" value="1"/>
</dbReference>
<evidence type="ECO:0000313" key="16">
    <source>
        <dbReference type="EMBL" id="PJJ57103.1"/>
    </source>
</evidence>
<evidence type="ECO:0000256" key="3">
    <source>
        <dbReference type="ARBA" id="ARBA00011245"/>
    </source>
</evidence>
<sequence length="491" mass="53236">MARLHYAGRVTLSLYDSATMQVRDFVPIAPGAVGIYHCGLTVQGPPHLGHIRKEVVFDVLRRWMTHEGYAVTLVANVTDIDDKILAKQSEEDRPWWAVAYANERALHAAYDVLGCLPPTYEPRATGHIPEIVGLVETLIERGHAYVAPDGSGDVYFDVRSWPDYGELSRQRLDDMLDAGDADPRGKRDPRDFALWKGHKADEPGTAAWPSPWGPGRPGWHIECTAMATKYLGPAFDIHGGGLDLRFPHHENELAQARAAGLDFAASWMHNQLLRIGGEKMSKSVGNSLLVSEVVKRFRPIDVRYYLVAAHYRSVIDYSEAALAEAATAFGRIEAFVRRASEASGAPRDLADAEGAVSDAFATAMDDDLAVPAALAVVQDAIREGNKLLAAADVDTVALRTLVTSVRRMLDVLGLDPLSPTWAGADADSGAEREALGTLVDALLDQRAEARAARDFATADRVRDQLKAAGVEVEDTPSGPRWSVGAASGSED</sequence>
<gene>
    <name evidence="13" type="primary">cysS</name>
    <name evidence="16" type="ORF">CLV56_1324</name>
</gene>
<keyword evidence="4 13" id="KW-0963">Cytoplasm</keyword>
<dbReference type="InterPro" id="IPR014729">
    <property type="entry name" value="Rossmann-like_a/b/a_fold"/>
</dbReference>
<proteinExistence type="inferred from homology"/>
<dbReference type="AlphaFoldDB" id="A0A2M9BGN4"/>
<dbReference type="EC" id="6.1.1.16" evidence="13"/>